<evidence type="ECO:0000259" key="11">
    <source>
        <dbReference type="Pfam" id="PF04446"/>
    </source>
</evidence>
<comment type="similarity">
    <text evidence="2">Belongs to the tRNA(His) guanylyltransferase family.</text>
</comment>
<keyword evidence="9" id="KW-0460">Magnesium</keyword>
<dbReference type="Pfam" id="PF14413">
    <property type="entry name" value="Thg1C"/>
    <property type="match status" value="1"/>
</dbReference>
<evidence type="ECO:0000256" key="5">
    <source>
        <dbReference type="ARBA" id="ARBA00022694"/>
    </source>
</evidence>
<dbReference type="GO" id="GO:0006400">
    <property type="term" value="P:tRNA modification"/>
    <property type="evidence" value="ECO:0007669"/>
    <property type="project" value="InterPro"/>
</dbReference>
<dbReference type="PANTHER" id="PTHR12729">
    <property type="entry name" value="TRNA(HIS) GUANYLYLTRANSFERASE-RELATED"/>
    <property type="match status" value="1"/>
</dbReference>
<evidence type="ECO:0000256" key="8">
    <source>
        <dbReference type="ARBA" id="ARBA00022741"/>
    </source>
</evidence>
<dbReference type="PANTHER" id="PTHR12729:SF6">
    <property type="entry name" value="TRNA(HIS) GUANYLYLTRANSFERASE-RELATED"/>
    <property type="match status" value="1"/>
</dbReference>
<dbReference type="EMBL" id="PGCK01000012">
    <property type="protein sequence ID" value="MCD1295903.1"/>
    <property type="molecule type" value="Genomic_DNA"/>
</dbReference>
<feature type="domain" description="Thg1 C-terminal" evidence="12">
    <location>
        <begin position="182"/>
        <end position="269"/>
    </location>
</feature>
<dbReference type="InterPro" id="IPR038469">
    <property type="entry name" value="tRNAHis_GuaTrfase_Thg1_sf"/>
</dbReference>
<evidence type="ECO:0000256" key="2">
    <source>
        <dbReference type="ARBA" id="ARBA00010113"/>
    </source>
</evidence>
<comment type="caution">
    <text evidence="13">The sequence shown here is derived from an EMBL/GenBank/DDBJ whole genome shotgun (WGS) entry which is preliminary data.</text>
</comment>
<dbReference type="EC" id="2.7.7.79" evidence="3"/>
<evidence type="ECO:0000313" key="13">
    <source>
        <dbReference type="EMBL" id="MCD1295903.1"/>
    </source>
</evidence>
<dbReference type="InterPro" id="IPR024956">
    <property type="entry name" value="tRNAHis_GuaTrfase_cat"/>
</dbReference>
<evidence type="ECO:0000256" key="3">
    <source>
        <dbReference type="ARBA" id="ARBA00012511"/>
    </source>
</evidence>
<dbReference type="GO" id="GO:0005525">
    <property type="term" value="F:GTP binding"/>
    <property type="evidence" value="ECO:0007669"/>
    <property type="project" value="UniProtKB-KW"/>
</dbReference>
<evidence type="ECO:0000256" key="9">
    <source>
        <dbReference type="ARBA" id="ARBA00022842"/>
    </source>
</evidence>
<organism evidence="13 14">
    <name type="scientific">Methanooceanicella nereidis</name>
    <dbReference type="NCBI Taxonomy" id="2052831"/>
    <lineage>
        <taxon>Archaea</taxon>
        <taxon>Methanobacteriati</taxon>
        <taxon>Methanobacteriota</taxon>
        <taxon>Stenosarchaea group</taxon>
        <taxon>Methanomicrobia</taxon>
        <taxon>Methanocellales</taxon>
        <taxon>Methanocellaceae</taxon>
        <taxon>Methanooceanicella</taxon>
    </lineage>
</organism>
<dbReference type="GO" id="GO:0000287">
    <property type="term" value="F:magnesium ion binding"/>
    <property type="evidence" value="ECO:0007669"/>
    <property type="project" value="InterPro"/>
</dbReference>
<comment type="cofactor">
    <cofactor evidence="1">
        <name>Mg(2+)</name>
        <dbReference type="ChEBI" id="CHEBI:18420"/>
    </cofactor>
</comment>
<dbReference type="Proteomes" id="UP001320159">
    <property type="component" value="Unassembled WGS sequence"/>
</dbReference>
<gene>
    <name evidence="13" type="ORF">CUJ83_12950</name>
</gene>
<keyword evidence="7" id="KW-0479">Metal-binding</keyword>
<evidence type="ECO:0000256" key="7">
    <source>
        <dbReference type="ARBA" id="ARBA00022723"/>
    </source>
</evidence>
<evidence type="ECO:0000256" key="10">
    <source>
        <dbReference type="ARBA" id="ARBA00023134"/>
    </source>
</evidence>
<evidence type="ECO:0000256" key="6">
    <source>
        <dbReference type="ARBA" id="ARBA00022695"/>
    </source>
</evidence>
<evidence type="ECO:0000313" key="14">
    <source>
        <dbReference type="Proteomes" id="UP001320159"/>
    </source>
</evidence>
<dbReference type="AlphaFoldDB" id="A0AAP2W704"/>
<evidence type="ECO:0000256" key="1">
    <source>
        <dbReference type="ARBA" id="ARBA00001946"/>
    </source>
</evidence>
<proteinExistence type="inferred from homology"/>
<dbReference type="Gene3D" id="3.30.70.3000">
    <property type="match status" value="1"/>
</dbReference>
<sequence length="300" mass="35075">MDIPNWFRAVPRNNIQTLRSNDGRRRPINTFSRDAICYLQRKISNISFSIKYSLTIGALKVKKNEIYRDIKTVPPIIIRADGRNFKESLKRLNFEKPYDISFERGMVTAARRLILESGLSPEWVFTFSDEFNILFKELPFEGRLEKLDSVVPSFLSSALTIALKIDTPLAFDARVIPMHPENMIEYLQYRQAEAWRNHMQSYGFYSLVKEGVNEKDAAAKMHGMKYEDIHEMMWRRGVNLGETPGWQRKGVLVYKKKVEKEGYDPVKKEKVIAIRTELDELWDPPIFNSKEGIDFLKEII</sequence>
<keyword evidence="14" id="KW-1185">Reference proteome</keyword>
<dbReference type="GO" id="GO:0008193">
    <property type="term" value="F:tRNA guanylyltransferase activity"/>
    <property type="evidence" value="ECO:0007669"/>
    <property type="project" value="UniProtKB-EC"/>
</dbReference>
<reference evidence="13 14" key="1">
    <citation type="submission" date="2017-11" db="EMBL/GenBank/DDBJ databases">
        <title>Isolation and Characterization of Family Methanocellaceae Species from Potential Methane Hydrate Area Offshore Southwestern Taiwan.</title>
        <authorList>
            <person name="Zhang W.-L."/>
            <person name="Chen W.-C."/>
            <person name="Lai M.-C."/>
            <person name="Chen S.-C."/>
        </authorList>
    </citation>
    <scope>NUCLEOTIDE SEQUENCE [LARGE SCALE GENOMIC DNA]</scope>
    <source>
        <strain evidence="13 14">CWC-04</strain>
    </source>
</reference>
<evidence type="ECO:0000256" key="4">
    <source>
        <dbReference type="ARBA" id="ARBA00022679"/>
    </source>
</evidence>
<protein>
    <recommendedName>
        <fullName evidence="3">tRNA(His) guanylyltransferase</fullName>
        <ecNumber evidence="3">2.7.7.79</ecNumber>
    </recommendedName>
</protein>
<name>A0AAP2W704_9EURY</name>
<keyword evidence="4" id="KW-0808">Transferase</keyword>
<evidence type="ECO:0000259" key="12">
    <source>
        <dbReference type="Pfam" id="PF14413"/>
    </source>
</evidence>
<dbReference type="Pfam" id="PF04446">
    <property type="entry name" value="Thg1"/>
    <property type="match status" value="1"/>
</dbReference>
<keyword evidence="6" id="KW-0548">Nucleotidyltransferase</keyword>
<keyword evidence="5" id="KW-0819">tRNA processing</keyword>
<dbReference type="InterPro" id="IPR025845">
    <property type="entry name" value="Thg1_C_dom"/>
</dbReference>
<keyword evidence="10" id="KW-0342">GTP-binding</keyword>
<feature type="domain" description="tRNAHis guanylyltransferase catalytic" evidence="11">
    <location>
        <begin position="60"/>
        <end position="177"/>
    </location>
</feature>
<dbReference type="InterPro" id="IPR007537">
    <property type="entry name" value="tRNAHis_GuaTrfase_Thg1"/>
</dbReference>
<keyword evidence="8" id="KW-0547">Nucleotide-binding</keyword>
<accession>A0AAP2W704</accession>